<dbReference type="HOGENOM" id="CLU_2672426_0_0_1"/>
<gene>
    <name evidence="1" type="ORF">RirG_111270</name>
</gene>
<keyword evidence="2" id="KW-1185">Reference proteome</keyword>
<evidence type="ECO:0000313" key="2">
    <source>
        <dbReference type="Proteomes" id="UP000022910"/>
    </source>
</evidence>
<proteinExistence type="predicted"/>
<dbReference type="EMBL" id="JEMT01017558">
    <property type="protein sequence ID" value="EXX67770.1"/>
    <property type="molecule type" value="Genomic_DNA"/>
</dbReference>
<comment type="caution">
    <text evidence="1">The sequence shown here is derived from an EMBL/GenBank/DDBJ whole genome shotgun (WGS) entry which is preliminary data.</text>
</comment>
<dbReference type="AlphaFoldDB" id="A0A015JKQ2"/>
<dbReference type="Proteomes" id="UP000022910">
    <property type="component" value="Unassembled WGS sequence"/>
</dbReference>
<evidence type="ECO:0000313" key="1">
    <source>
        <dbReference type="EMBL" id="EXX67770.1"/>
    </source>
</evidence>
<organism evidence="1 2">
    <name type="scientific">Rhizophagus irregularis (strain DAOM 197198w)</name>
    <name type="common">Glomus intraradices</name>
    <dbReference type="NCBI Taxonomy" id="1432141"/>
    <lineage>
        <taxon>Eukaryota</taxon>
        <taxon>Fungi</taxon>
        <taxon>Fungi incertae sedis</taxon>
        <taxon>Mucoromycota</taxon>
        <taxon>Glomeromycotina</taxon>
        <taxon>Glomeromycetes</taxon>
        <taxon>Glomerales</taxon>
        <taxon>Glomeraceae</taxon>
        <taxon>Rhizophagus</taxon>
    </lineage>
</organism>
<reference evidence="1 2" key="1">
    <citation type="submission" date="2014-02" db="EMBL/GenBank/DDBJ databases">
        <title>Single nucleus genome sequencing reveals high similarity among nuclei of an endomycorrhizal fungus.</title>
        <authorList>
            <person name="Lin K."/>
            <person name="Geurts R."/>
            <person name="Zhang Z."/>
            <person name="Limpens E."/>
            <person name="Saunders D.G."/>
            <person name="Mu D."/>
            <person name="Pang E."/>
            <person name="Cao H."/>
            <person name="Cha H."/>
            <person name="Lin T."/>
            <person name="Zhou Q."/>
            <person name="Shang Y."/>
            <person name="Li Y."/>
            <person name="Ivanov S."/>
            <person name="Sharma T."/>
            <person name="Velzen R.V."/>
            <person name="Ruijter N.D."/>
            <person name="Aanen D.K."/>
            <person name="Win J."/>
            <person name="Kamoun S."/>
            <person name="Bisseling T."/>
            <person name="Huang S."/>
        </authorList>
    </citation>
    <scope>NUCLEOTIDE SEQUENCE [LARGE SCALE GENOMIC DNA]</scope>
    <source>
        <strain evidence="2">DAOM197198w</strain>
    </source>
</reference>
<sequence length="75" mass="8951">MFTENANFEDWETALEPKNFNLISILKFRRKKEDFSFNKSVEHTNISKFISNVATMDEKWRNVASDFSVSKRKEK</sequence>
<accession>A0A015JKQ2</accession>
<protein>
    <submittedName>
        <fullName evidence="1">Uncharacterized protein</fullName>
    </submittedName>
</protein>
<name>A0A015JKQ2_RHIIW</name>
<dbReference type="OrthoDB" id="2427761at2759"/>